<dbReference type="RefSeq" id="WP_092497338.1">
    <property type="nucleotide sequence ID" value="NZ_FNFV01000001.1"/>
</dbReference>
<dbReference type="OrthoDB" id="9800307at2"/>
<evidence type="ECO:0000256" key="8">
    <source>
        <dbReference type="ARBA" id="ARBA00022840"/>
    </source>
</evidence>
<keyword evidence="8" id="KW-0067">ATP-binding</keyword>
<dbReference type="NCBIfam" id="TIGR00150">
    <property type="entry name" value="T6A_YjeE"/>
    <property type="match status" value="1"/>
</dbReference>
<keyword evidence="6" id="KW-0479">Metal-binding</keyword>
<dbReference type="Proteomes" id="UP000199328">
    <property type="component" value="Unassembled WGS sequence"/>
</dbReference>
<dbReference type="InterPro" id="IPR003442">
    <property type="entry name" value="T6A_TsaE"/>
</dbReference>
<dbReference type="AlphaFoldDB" id="A0A1G8Y8N9"/>
<evidence type="ECO:0000256" key="7">
    <source>
        <dbReference type="ARBA" id="ARBA00022741"/>
    </source>
</evidence>
<keyword evidence="9" id="KW-0460">Magnesium</keyword>
<evidence type="ECO:0000256" key="9">
    <source>
        <dbReference type="ARBA" id="ARBA00022842"/>
    </source>
</evidence>
<dbReference type="Gene3D" id="3.40.50.300">
    <property type="entry name" value="P-loop containing nucleotide triphosphate hydrolases"/>
    <property type="match status" value="1"/>
</dbReference>
<evidence type="ECO:0000256" key="5">
    <source>
        <dbReference type="ARBA" id="ARBA00022694"/>
    </source>
</evidence>
<protein>
    <recommendedName>
        <fullName evidence="3">tRNA threonylcarbamoyladenosine biosynthesis protein TsaE</fullName>
    </recommendedName>
    <alternativeName>
        <fullName evidence="10">t(6)A37 threonylcarbamoyladenosine biosynthesis protein TsaE</fullName>
    </alternativeName>
</protein>
<dbReference type="PANTHER" id="PTHR33540:SF2">
    <property type="entry name" value="TRNA THREONYLCARBAMOYLADENOSINE BIOSYNTHESIS PROTEIN TSAE"/>
    <property type="match status" value="1"/>
</dbReference>
<name>A0A1G8Y8N9_9RHOB</name>
<dbReference type="EMBL" id="FNFV01000001">
    <property type="protein sequence ID" value="SDJ99188.1"/>
    <property type="molecule type" value="Genomic_DNA"/>
</dbReference>
<proteinExistence type="inferred from homology"/>
<dbReference type="PANTHER" id="PTHR33540">
    <property type="entry name" value="TRNA THREONYLCARBAMOYLADENOSINE BIOSYNTHESIS PROTEIN TSAE"/>
    <property type="match status" value="1"/>
</dbReference>
<dbReference type="InterPro" id="IPR027417">
    <property type="entry name" value="P-loop_NTPase"/>
</dbReference>
<evidence type="ECO:0000256" key="6">
    <source>
        <dbReference type="ARBA" id="ARBA00022723"/>
    </source>
</evidence>
<accession>A0A1G8Y8N9</accession>
<dbReference type="GO" id="GO:0046872">
    <property type="term" value="F:metal ion binding"/>
    <property type="evidence" value="ECO:0007669"/>
    <property type="project" value="UniProtKB-KW"/>
</dbReference>
<keyword evidence="12" id="KW-1185">Reference proteome</keyword>
<organism evidence="11 12">
    <name type="scientific">Meinhardsimonia xiamenensis</name>
    <dbReference type="NCBI Taxonomy" id="990712"/>
    <lineage>
        <taxon>Bacteria</taxon>
        <taxon>Pseudomonadati</taxon>
        <taxon>Pseudomonadota</taxon>
        <taxon>Alphaproteobacteria</taxon>
        <taxon>Rhodobacterales</taxon>
        <taxon>Paracoccaceae</taxon>
        <taxon>Meinhardsimonia</taxon>
    </lineage>
</organism>
<dbReference type="GO" id="GO:0002949">
    <property type="term" value="P:tRNA threonylcarbamoyladenosine modification"/>
    <property type="evidence" value="ECO:0007669"/>
    <property type="project" value="InterPro"/>
</dbReference>
<reference evidence="12" key="1">
    <citation type="submission" date="2016-10" db="EMBL/GenBank/DDBJ databases">
        <authorList>
            <person name="Varghese N."/>
            <person name="Submissions S."/>
        </authorList>
    </citation>
    <scope>NUCLEOTIDE SEQUENCE [LARGE SCALE GENOMIC DNA]</scope>
    <source>
        <strain evidence="12">CGMCC 1.10789</strain>
    </source>
</reference>
<sequence>MARTPIANIRSDREEDTRQLAARIAPRLEAGDVLLLSGPIGAGKSVFARALIQSRLAAAGLHEEVPSPTFTLVQVYDDGRAEIWHADLYRLGENADTAELGLDEAFESAICLVEWPERLGAAVPEGALWLRFVPGGEARMIELSTTDPMRWRKRLLEAAVADE</sequence>
<evidence type="ECO:0000256" key="2">
    <source>
        <dbReference type="ARBA" id="ARBA00007599"/>
    </source>
</evidence>
<comment type="subcellular location">
    <subcellularLocation>
        <location evidence="1">Cytoplasm</location>
    </subcellularLocation>
</comment>
<evidence type="ECO:0000313" key="12">
    <source>
        <dbReference type="Proteomes" id="UP000199328"/>
    </source>
</evidence>
<gene>
    <name evidence="11" type="ORF">SAMN05216257_101228</name>
</gene>
<evidence type="ECO:0000256" key="10">
    <source>
        <dbReference type="ARBA" id="ARBA00032441"/>
    </source>
</evidence>
<evidence type="ECO:0000256" key="4">
    <source>
        <dbReference type="ARBA" id="ARBA00022490"/>
    </source>
</evidence>
<dbReference type="GO" id="GO:0005737">
    <property type="term" value="C:cytoplasm"/>
    <property type="evidence" value="ECO:0007669"/>
    <property type="project" value="UniProtKB-SubCell"/>
</dbReference>
<dbReference type="STRING" id="990712.SAMN05216257_101228"/>
<keyword evidence="7" id="KW-0547">Nucleotide-binding</keyword>
<dbReference type="GO" id="GO:0005524">
    <property type="term" value="F:ATP binding"/>
    <property type="evidence" value="ECO:0007669"/>
    <property type="project" value="UniProtKB-KW"/>
</dbReference>
<dbReference type="SUPFAM" id="SSF52540">
    <property type="entry name" value="P-loop containing nucleoside triphosphate hydrolases"/>
    <property type="match status" value="1"/>
</dbReference>
<dbReference type="Pfam" id="PF02367">
    <property type="entry name" value="TsaE"/>
    <property type="match status" value="1"/>
</dbReference>
<keyword evidence="4" id="KW-0963">Cytoplasm</keyword>
<keyword evidence="5" id="KW-0819">tRNA processing</keyword>
<comment type="similarity">
    <text evidence="2">Belongs to the TsaE family.</text>
</comment>
<evidence type="ECO:0000256" key="3">
    <source>
        <dbReference type="ARBA" id="ARBA00019010"/>
    </source>
</evidence>
<evidence type="ECO:0000313" key="11">
    <source>
        <dbReference type="EMBL" id="SDJ99188.1"/>
    </source>
</evidence>
<evidence type="ECO:0000256" key="1">
    <source>
        <dbReference type="ARBA" id="ARBA00004496"/>
    </source>
</evidence>